<evidence type="ECO:0000256" key="1">
    <source>
        <dbReference type="SAM" id="MobiDB-lite"/>
    </source>
</evidence>
<name>A0A3N6M8S2_NATCH</name>
<evidence type="ECO:0000313" key="3">
    <source>
        <dbReference type="EMBL" id="RQH00114.1"/>
    </source>
</evidence>
<dbReference type="OrthoDB" id="169375at2157"/>
<feature type="region of interest" description="Disordered" evidence="1">
    <location>
        <begin position="161"/>
        <end position="205"/>
    </location>
</feature>
<dbReference type="Pfam" id="PF25979">
    <property type="entry name" value="DUF7998"/>
    <property type="match status" value="1"/>
</dbReference>
<evidence type="ECO:0000313" key="4">
    <source>
        <dbReference type="Proteomes" id="UP000281431"/>
    </source>
</evidence>
<proteinExistence type="predicted"/>
<dbReference type="AlphaFoldDB" id="A0A3N6M8S2"/>
<accession>A0A3N6M8S2</accession>
<comment type="caution">
    <text evidence="3">The sequence shown here is derived from an EMBL/GenBank/DDBJ whole genome shotgun (WGS) entry which is preliminary data.</text>
</comment>
<dbReference type="EMBL" id="REFZ01000007">
    <property type="protein sequence ID" value="RQH00114.1"/>
    <property type="molecule type" value="Genomic_DNA"/>
</dbReference>
<sequence length="205" mass="22332">MNPFSRSRSANDDSTGFDPWDEFVSDTLPEPGPFLADHRVLVDDAHVGFHRLTRGLFERRGVYDATFGYNLATLNLDRRHPGAGFRYAIDADDPDVLRAEFTPTTEFCPQADALVTGSFRAWNGLSDRHEYEVVLVRIHPSHHQATLLNDSLAGLERGLRETGRVPGEDEGGSNAGTSASSNAAVESTPSSSVDVSSEPEDAAPF</sequence>
<feature type="compositionally biased region" description="Polar residues" evidence="1">
    <location>
        <begin position="1"/>
        <end position="14"/>
    </location>
</feature>
<gene>
    <name evidence="3" type="ORF">EA472_12075</name>
</gene>
<feature type="region of interest" description="Disordered" evidence="1">
    <location>
        <begin position="1"/>
        <end position="22"/>
    </location>
</feature>
<organism evidence="3 4">
    <name type="scientific">Natrarchaeobius chitinivorans</name>
    <dbReference type="NCBI Taxonomy" id="1679083"/>
    <lineage>
        <taxon>Archaea</taxon>
        <taxon>Methanobacteriati</taxon>
        <taxon>Methanobacteriota</taxon>
        <taxon>Stenosarchaea group</taxon>
        <taxon>Halobacteria</taxon>
        <taxon>Halobacteriales</taxon>
        <taxon>Natrialbaceae</taxon>
        <taxon>Natrarchaeobius</taxon>
    </lineage>
</organism>
<protein>
    <recommendedName>
        <fullName evidence="2">DUF7998 domain-containing protein</fullName>
    </recommendedName>
</protein>
<keyword evidence="4" id="KW-1185">Reference proteome</keyword>
<feature type="domain" description="DUF7998" evidence="2">
    <location>
        <begin position="16"/>
        <end position="165"/>
    </location>
</feature>
<dbReference type="InterPro" id="IPR058311">
    <property type="entry name" value="DUF7998"/>
</dbReference>
<dbReference type="Proteomes" id="UP000281431">
    <property type="component" value="Unassembled WGS sequence"/>
</dbReference>
<evidence type="ECO:0000259" key="2">
    <source>
        <dbReference type="Pfam" id="PF25979"/>
    </source>
</evidence>
<reference evidence="3 4" key="1">
    <citation type="submission" date="2018-10" db="EMBL/GenBank/DDBJ databases">
        <title>Natrarchaeobius chitinivorans gen. nov., sp. nov., and Natrarchaeobius haloalkaliphilus sp. nov., alkaliphilic, chitin-utilizing haloarchaea from hypersaline alkaline lakes.</title>
        <authorList>
            <person name="Sorokin D.Y."/>
            <person name="Elcheninov A.G."/>
            <person name="Kostrikina N.A."/>
            <person name="Bale N.J."/>
            <person name="Sinninghe Damste J.S."/>
            <person name="Khijniak T.V."/>
            <person name="Kublanov I.V."/>
            <person name="Toshchakov S.V."/>
        </authorList>
    </citation>
    <scope>NUCLEOTIDE SEQUENCE [LARGE SCALE GENOMIC DNA]</scope>
    <source>
        <strain evidence="3 4">AArcht7</strain>
    </source>
</reference>
<feature type="compositionally biased region" description="Low complexity" evidence="1">
    <location>
        <begin position="175"/>
        <end position="196"/>
    </location>
</feature>